<dbReference type="Proteomes" id="UP000515703">
    <property type="component" value="Chromosome"/>
</dbReference>
<organism evidence="1 2">
    <name type="scientific">Anaerocolumna chitinilytica</name>
    <dbReference type="NCBI Taxonomy" id="1727145"/>
    <lineage>
        <taxon>Bacteria</taxon>
        <taxon>Bacillati</taxon>
        <taxon>Bacillota</taxon>
        <taxon>Clostridia</taxon>
        <taxon>Lachnospirales</taxon>
        <taxon>Lachnospiraceae</taxon>
        <taxon>Anaerocolumna</taxon>
    </lineage>
</organism>
<keyword evidence="2" id="KW-1185">Reference proteome</keyword>
<dbReference type="AlphaFoldDB" id="A0A7I8DI58"/>
<dbReference type="KEGG" id="acht:bsdcttw_11500"/>
<sequence length="188" mass="21382">MAKTVLRILHEYTEFIHRELVDADYKLAKAPPLNKQGIEKPCLVIPAVTTGNLPHANFSLYGAENEFFQAPYIMIGFDENVSDFENSSTQLLIQTCCYPSESYVNDLQDPKNDLDIPDNKAYEDVINLLEWLKDRLLFVGGVGGTTIERPVKLGSYNTKELTYPYSFGYLSFQINSASHDINRNKINY</sequence>
<proteinExistence type="predicted"/>
<evidence type="ECO:0000313" key="1">
    <source>
        <dbReference type="EMBL" id="BCJ98109.1"/>
    </source>
</evidence>
<dbReference type="EMBL" id="AP023368">
    <property type="protein sequence ID" value="BCJ98109.1"/>
    <property type="molecule type" value="Genomic_DNA"/>
</dbReference>
<name>A0A7I8DI58_9FIRM</name>
<reference evidence="1 2" key="2">
    <citation type="submission" date="2020-08" db="EMBL/GenBank/DDBJ databases">
        <authorList>
            <person name="Ueki A."/>
            <person name="Tonouchi A."/>
        </authorList>
    </citation>
    <scope>NUCLEOTIDE SEQUENCE [LARGE SCALE GENOMIC DNA]</scope>
    <source>
        <strain evidence="1 2">CTTW</strain>
    </source>
</reference>
<gene>
    <name evidence="1" type="ORF">bsdcttw_11500</name>
</gene>
<accession>A0A7I8DI58</accession>
<dbReference type="RefSeq" id="WP_185258459.1">
    <property type="nucleotide sequence ID" value="NZ_AP023368.1"/>
</dbReference>
<evidence type="ECO:0000313" key="2">
    <source>
        <dbReference type="Proteomes" id="UP000515703"/>
    </source>
</evidence>
<reference evidence="1 2" key="1">
    <citation type="submission" date="2020-08" db="EMBL/GenBank/DDBJ databases">
        <title>Draft genome sequencing of an Anaerocolumna strain isolated from anoxic soil subjected to BSD treatment.</title>
        <authorList>
            <person name="Uek A."/>
            <person name="Tonouchi A."/>
        </authorList>
    </citation>
    <scope>NUCLEOTIDE SEQUENCE [LARGE SCALE GENOMIC DNA]</scope>
    <source>
        <strain evidence="1 2">CTTW</strain>
    </source>
</reference>
<protein>
    <submittedName>
        <fullName evidence="1">Uncharacterized protein</fullName>
    </submittedName>
</protein>